<feature type="compositionally biased region" description="Basic and acidic residues" evidence="1">
    <location>
        <begin position="200"/>
        <end position="210"/>
    </location>
</feature>
<feature type="compositionally biased region" description="Basic residues" evidence="1">
    <location>
        <begin position="264"/>
        <end position="274"/>
    </location>
</feature>
<gene>
    <name evidence="2" type="ORF">GIV38</name>
</gene>
<proteinExistence type="predicted"/>
<feature type="compositionally biased region" description="Basic and acidic residues" evidence="1">
    <location>
        <begin position="182"/>
        <end position="192"/>
    </location>
</feature>
<dbReference type="Proteomes" id="UP000102282">
    <property type="component" value="Genome"/>
</dbReference>
<feature type="region of interest" description="Disordered" evidence="1">
    <location>
        <begin position="127"/>
        <end position="274"/>
    </location>
</feature>
<dbReference type="Pfam" id="PF19243">
    <property type="entry name" value="DUF5892"/>
    <property type="match status" value="1"/>
</dbReference>
<accession>Q5GAH8</accession>
<dbReference type="EMBL" id="AY666015">
    <property type="protein sequence ID" value="AAV91065.1"/>
    <property type="molecule type" value="Genomic_DNA"/>
</dbReference>
<sequence length="274" mass="31589">MFCDSFPSSIEYSPECDSSMDFIPRHEPDDDDIYYNEHSDFNDDTSSVSSFGSETMEDYFKRRYIPDGSDDSELDEDDREALMELERRKTQMMEKYAQEKRAKLLAVKQQEAKALGDACEGKLNWLSEDAQQPSCRKLSDTEYPAPSGEAPKKHNNGMQRLGKKKTLVMISGGRGVSPNNKLVKEFNGEPNRRPYRQGRGRGDRREDEHHKRFQQRPYGNPSSRFPRGDTRHPRNLSGRVSHQERGDAQPPPRGRSSRGSGNYKRGRRPYQTRT</sequence>
<protein>
    <submittedName>
        <fullName evidence="2">Uncharacterized protein</fullName>
    </submittedName>
</protein>
<organism evidence="2 3">
    <name type="scientific">Grouper iridovirus</name>
    <dbReference type="NCBI Taxonomy" id="127569"/>
    <lineage>
        <taxon>Viruses</taxon>
        <taxon>Varidnaviria</taxon>
        <taxon>Bamfordvirae</taxon>
        <taxon>Nucleocytoviricota</taxon>
        <taxon>Megaviricetes</taxon>
        <taxon>Pimascovirales</taxon>
        <taxon>Pimascovirales incertae sedis</taxon>
        <taxon>Iridoviridae</taxon>
        <taxon>Alphairidovirinae</taxon>
        <taxon>Ranavirus</taxon>
        <taxon>Ranavirus epinephelus1</taxon>
        <taxon>Singapore grouper iridovirus</taxon>
    </lineage>
</organism>
<name>Q5GAH8_9VIRU</name>
<evidence type="ECO:0000313" key="2">
    <source>
        <dbReference type="EMBL" id="AAV91065.1"/>
    </source>
</evidence>
<evidence type="ECO:0000313" key="3">
    <source>
        <dbReference type="Proteomes" id="UP000102282"/>
    </source>
</evidence>
<evidence type="ECO:0000256" key="1">
    <source>
        <dbReference type="SAM" id="MobiDB-lite"/>
    </source>
</evidence>
<reference evidence="2 3" key="1">
    <citation type="journal article" date="2005" name="J. Virol.">
        <title>Complete genome sequence of the grouper iridovirus and comparison of genomic organization with those of other iridoviruses.</title>
        <authorList>
            <person name="Tsai C.T."/>
            <person name="Ting J.W."/>
            <person name="Wu M.H."/>
            <person name="Wu M.F."/>
            <person name="Guo I.C."/>
            <person name="Chang C.Y."/>
        </authorList>
    </citation>
    <scope>NUCLEOTIDE SEQUENCE [LARGE SCALE GENOMIC DNA]</scope>
</reference>
<dbReference type="InterPro" id="IPR045411">
    <property type="entry name" value="DUF5892"/>
</dbReference>